<dbReference type="AlphaFoldDB" id="A0A895Y9M4"/>
<name>A0A895Y9M4_9ACTN</name>
<evidence type="ECO:0000313" key="4">
    <source>
        <dbReference type="Proteomes" id="UP000662857"/>
    </source>
</evidence>
<dbReference type="GO" id="GO:0008237">
    <property type="term" value="F:metallopeptidase activity"/>
    <property type="evidence" value="ECO:0007669"/>
    <property type="project" value="InterPro"/>
</dbReference>
<dbReference type="SUPFAM" id="SSF55486">
    <property type="entry name" value="Metalloproteases ('zincins'), catalytic domain"/>
    <property type="match status" value="1"/>
</dbReference>
<organism evidence="3 4">
    <name type="scientific">Natronosporangium hydrolyticum</name>
    <dbReference type="NCBI Taxonomy" id="2811111"/>
    <lineage>
        <taxon>Bacteria</taxon>
        <taxon>Bacillati</taxon>
        <taxon>Actinomycetota</taxon>
        <taxon>Actinomycetes</taxon>
        <taxon>Micromonosporales</taxon>
        <taxon>Micromonosporaceae</taxon>
        <taxon>Natronosporangium</taxon>
    </lineage>
</organism>
<feature type="region of interest" description="Disordered" evidence="1">
    <location>
        <begin position="63"/>
        <end position="112"/>
    </location>
</feature>
<feature type="compositionally biased region" description="Basic residues" evidence="1">
    <location>
        <begin position="12"/>
        <end position="33"/>
    </location>
</feature>
<protein>
    <submittedName>
        <fullName evidence="3">DUF3152 domain-containing protein</fullName>
    </submittedName>
</protein>
<evidence type="ECO:0000313" key="3">
    <source>
        <dbReference type="EMBL" id="QSB14464.1"/>
    </source>
</evidence>
<evidence type="ECO:0000256" key="1">
    <source>
        <dbReference type="SAM" id="MobiDB-lite"/>
    </source>
</evidence>
<dbReference type="InterPro" id="IPR024079">
    <property type="entry name" value="MetalloPept_cat_dom_sf"/>
</dbReference>
<sequence length="303" mass="32524">MPDTPQSVDRARTRKKPSATRQPRRIQARRRRRQRRFFASTLVVVGLLAGSAFALDQLAREDDAGGPGSVAGPTASPVATPTPDPSPEPSPEPTEPPVVLELSGDFPADGPGSFRIGTDQGEQLGASGQLLRFRVAIEENIDEDLAEFAEFVDDTLGHPDGWTAGGDLSFQRVPDGAPADFTIYLATSGTTERMCAQGGLNVVAPGLPEGGVSCRLFGQVVLNLHRWRTSVSHYVAEEVPLEVYRQMVLNHEVGHELGLGHEDCPEPGGPAPVMQQQSISLRGCEAWPFPYVDGVRHTGPPVP</sequence>
<evidence type="ECO:0000259" key="2">
    <source>
        <dbReference type="Pfam" id="PF11350"/>
    </source>
</evidence>
<dbReference type="RefSeq" id="WP_239676600.1">
    <property type="nucleotide sequence ID" value="NZ_CP070499.1"/>
</dbReference>
<feature type="compositionally biased region" description="Pro residues" evidence="1">
    <location>
        <begin position="80"/>
        <end position="96"/>
    </location>
</feature>
<gene>
    <name evidence="3" type="ORF">JQS43_23760</name>
</gene>
<dbReference type="Gene3D" id="3.40.390.10">
    <property type="entry name" value="Collagenase (Catalytic Domain)"/>
    <property type="match status" value="1"/>
</dbReference>
<dbReference type="Proteomes" id="UP000662857">
    <property type="component" value="Chromosome"/>
</dbReference>
<feature type="domain" description="DUF3152" evidence="2">
    <location>
        <begin position="104"/>
        <end position="286"/>
    </location>
</feature>
<proteinExistence type="predicted"/>
<dbReference type="InterPro" id="IPR022603">
    <property type="entry name" value="DUF3152"/>
</dbReference>
<dbReference type="EMBL" id="CP070499">
    <property type="protein sequence ID" value="QSB14464.1"/>
    <property type="molecule type" value="Genomic_DNA"/>
</dbReference>
<dbReference type="Pfam" id="PF11350">
    <property type="entry name" value="DUF3152"/>
    <property type="match status" value="1"/>
</dbReference>
<feature type="region of interest" description="Disordered" evidence="1">
    <location>
        <begin position="1"/>
        <end position="33"/>
    </location>
</feature>
<reference evidence="3" key="1">
    <citation type="submission" date="2021-02" db="EMBL/GenBank/DDBJ databases">
        <title>Natrosporangium hydrolyticum gen. nov., sp. nov, a haloalkaliphilic actinobacterium from a soda solonchak soil.</title>
        <authorList>
            <person name="Sorokin D.Y."/>
            <person name="Khijniak T.V."/>
            <person name="Zakharycheva A.P."/>
            <person name="Boueva O.V."/>
            <person name="Ariskina E.V."/>
            <person name="Hahnke R.L."/>
            <person name="Bunk B."/>
            <person name="Sproer C."/>
            <person name="Schumann P."/>
            <person name="Evtushenko L.I."/>
            <person name="Kublanov I.V."/>
        </authorList>
    </citation>
    <scope>NUCLEOTIDE SEQUENCE</scope>
    <source>
        <strain evidence="3">DSM 106523</strain>
    </source>
</reference>
<feature type="compositionally biased region" description="Low complexity" evidence="1">
    <location>
        <begin position="70"/>
        <end position="79"/>
    </location>
</feature>
<keyword evidence="4" id="KW-1185">Reference proteome</keyword>
<accession>A0A895Y9M4</accession>
<dbReference type="KEGG" id="nhy:JQS43_23760"/>